<keyword evidence="4" id="KW-0605">Phycobilisome</keyword>
<keyword evidence="7" id="KW-0812">Transmembrane</keyword>
<dbReference type="PROSITE" id="PS50837">
    <property type="entry name" value="NACHT"/>
    <property type="match status" value="1"/>
</dbReference>
<keyword evidence="5" id="KW-0456">Lyase</keyword>
<dbReference type="GO" id="GO:0016829">
    <property type="term" value="F:lyase activity"/>
    <property type="evidence" value="ECO:0007669"/>
    <property type="project" value="UniProtKB-KW"/>
</dbReference>
<dbReference type="Pfam" id="PF13646">
    <property type="entry name" value="HEAT_2"/>
    <property type="match status" value="4"/>
</dbReference>
<dbReference type="EMBL" id="LMTZ01000024">
    <property type="protein sequence ID" value="KST69385.1"/>
    <property type="molecule type" value="Genomic_DNA"/>
</dbReference>
<dbReference type="PROSITE" id="PS50176">
    <property type="entry name" value="ARM_REPEAT"/>
    <property type="match status" value="1"/>
</dbReference>
<dbReference type="SMART" id="SM00185">
    <property type="entry name" value="ARM"/>
    <property type="match status" value="4"/>
</dbReference>
<evidence type="ECO:0000256" key="6">
    <source>
        <dbReference type="ARBA" id="ARBA00045876"/>
    </source>
</evidence>
<reference evidence="9 10" key="1">
    <citation type="journal article" date="2015" name="Genome Announc.">
        <title>Draft Genome of the Euendolithic (true boring) Cyanobacterium Mastigocoleus testarum strain BC008.</title>
        <authorList>
            <person name="Guida B.S."/>
            <person name="Garcia-Pichel F."/>
        </authorList>
    </citation>
    <scope>NUCLEOTIDE SEQUENCE [LARGE SCALE GENOMIC DNA]</scope>
    <source>
        <strain evidence="9 10">BC008</strain>
    </source>
</reference>
<dbReference type="GO" id="GO:0016491">
    <property type="term" value="F:oxidoreductase activity"/>
    <property type="evidence" value="ECO:0007669"/>
    <property type="project" value="TreeGrafter"/>
</dbReference>
<dbReference type="InterPro" id="IPR011989">
    <property type="entry name" value="ARM-like"/>
</dbReference>
<sequence length="1029" mass="114344">MGSTWGKEVEESKILDYVEKLESIHELLSLQTELESFRELTPEAVPEYVKKLRSKDEKVRLTAAVVLGFMGENAESAISALTQALEDKDTQVRRFAANALGNIGEKAVDAVPELTKALKDENALVRTNAASALGSIGEEAKSAVPALIQALKDENTSVRTNAASALGNIGEETKSAVPALIQALKDESTSVRSSAASALGRIGEKAEQAVPALTKALKDENTRVRFSAVDALGRIGETTESTVLALTKALKDENTGVRQHAANTLGRIGEKAADAVKALTQALEDENTGVRQRAANALGKIGEKAADAVKALTQALEDENTQVRSSAAYALGMIGEKAAYAVPKLTQALEGKDTQVRMHTAYALGNIGEKAVDAVPKLTQALEDKDTRVRLGAAFALIKIGEKRVLAFNVLSQALQDKNKSIRPHAVNVLGSIATNYQDKARELSNKDLNRAITNLEKAQKIINNPKQDFKSSQKDALKRSLDFLKQKRDSRFQERILEWVAKNPLFTVLIIYLIFFPTLWLGIFYLRPLWLLRVDRALEPLSEYQLPDFLGNVNLPIKSLLLLEPFIYRHRVLDAWVAENIAAAKEGFEKKETVRDRNTHIPIPVILDRKTIGNFTGKDLQPIFNKTRATLLIHGEGGAGKTSLACQLAQWGMSDEPTQRLCKHQMLPVLIEEEIDSVETERSSSLQQTICGQLQALIGTAKPIPNKLLEHLLRERRILVIVDHLSEMNEATRNQIRPGDADFIANSLIITSRLEESLDSVPKTVVKPLRVTGNKLSSFMEAYLTQRGKRQLFNDAEYFDACRRLSLMVGERNITVLLAKLYAEQMIANVEKLHVNTLQNSYATSLQGLPNNIPDLMLAYLNELNRDTEENEPDNRTVQRDAKIIAWECLKQNFRSTHAKLDDVLIALDENNEVAIAHLEHLEKDLHLIQFVQPAQNKIRFALDPLAEYLAALYLMESYQDNDREWHKFIAKINLIRDKAAIKGFLLALRDCCLVKGKEARVPSFVTDELAKQTGLLSEQKQQPVKYT</sequence>
<evidence type="ECO:0000259" key="8">
    <source>
        <dbReference type="PROSITE" id="PS50837"/>
    </source>
</evidence>
<dbReference type="InterPro" id="IPR007111">
    <property type="entry name" value="NACHT_NTPase"/>
</dbReference>
<evidence type="ECO:0000256" key="4">
    <source>
        <dbReference type="ARBA" id="ARBA00022738"/>
    </source>
</evidence>
<dbReference type="PANTHER" id="PTHR12697:SF5">
    <property type="entry name" value="DEOXYHYPUSINE HYDROXYLASE"/>
    <property type="match status" value="1"/>
</dbReference>
<keyword evidence="7" id="KW-0472">Membrane</keyword>
<name>A0A0V7ZXT3_9CYAN</name>
<evidence type="ECO:0000256" key="5">
    <source>
        <dbReference type="ARBA" id="ARBA00023239"/>
    </source>
</evidence>
<evidence type="ECO:0000313" key="10">
    <source>
        <dbReference type="Proteomes" id="UP000053372"/>
    </source>
</evidence>
<keyword evidence="7" id="KW-1133">Transmembrane helix</keyword>
<evidence type="ECO:0000256" key="1">
    <source>
        <dbReference type="ARBA" id="ARBA00009299"/>
    </source>
</evidence>
<dbReference type="InterPro" id="IPR021133">
    <property type="entry name" value="HEAT_type_2"/>
</dbReference>
<dbReference type="Proteomes" id="UP000053372">
    <property type="component" value="Unassembled WGS sequence"/>
</dbReference>
<protein>
    <recommendedName>
        <fullName evidence="8">NACHT domain-containing protein</fullName>
    </recommendedName>
</protein>
<comment type="caution">
    <text evidence="9">The sequence shown here is derived from an EMBL/GenBank/DDBJ whole genome shotgun (WGS) entry which is preliminary data.</text>
</comment>
<proteinExistence type="inferred from homology"/>
<dbReference type="AlphaFoldDB" id="A0A0V7ZXT3"/>
<dbReference type="Pfam" id="PF05729">
    <property type="entry name" value="NACHT"/>
    <property type="match status" value="1"/>
</dbReference>
<dbReference type="Pfam" id="PF22731">
    <property type="entry name" value="NCH4"/>
    <property type="match status" value="1"/>
</dbReference>
<dbReference type="Gene3D" id="3.40.50.300">
    <property type="entry name" value="P-loop containing nucleotide triphosphate hydrolases"/>
    <property type="match status" value="1"/>
</dbReference>
<evidence type="ECO:0000256" key="7">
    <source>
        <dbReference type="SAM" id="Phobius"/>
    </source>
</evidence>
<keyword evidence="2" id="KW-0042">Antenna complex</keyword>
<comment type="function">
    <text evidence="6">Catalyzes the hydroxylation of the N(6)-(4-aminobutyl)-L-lysine intermediate produced by deoxyhypusine synthase/DHPS on a critical lysine of the eukaryotic translation initiation factor 5A/eIF-5A. This is the second step of the post-translational modification of that lysine into an unusual amino acid residue named hypusine. Hypusination is unique to mature eIF-5A factor and is essential for its function.</text>
</comment>
<dbReference type="SUPFAM" id="SSF48371">
    <property type="entry name" value="ARM repeat"/>
    <property type="match status" value="1"/>
</dbReference>
<evidence type="ECO:0000313" key="9">
    <source>
        <dbReference type="EMBL" id="KST69385.1"/>
    </source>
</evidence>
<dbReference type="SMART" id="SM01349">
    <property type="entry name" value="TOG"/>
    <property type="match status" value="2"/>
</dbReference>
<keyword evidence="3" id="KW-0677">Repeat</keyword>
<dbReference type="GO" id="GO:0030089">
    <property type="term" value="C:phycobilisome"/>
    <property type="evidence" value="ECO:0007669"/>
    <property type="project" value="UniProtKB-KW"/>
</dbReference>
<accession>A0A0V7ZXT3</accession>
<dbReference type="InterPro" id="IPR034085">
    <property type="entry name" value="TOG"/>
</dbReference>
<comment type="similarity">
    <text evidence="1">Belongs to the CpcE/RpcE/PecE family.</text>
</comment>
<dbReference type="SUPFAM" id="SSF52540">
    <property type="entry name" value="P-loop containing nucleoside triphosphate hydrolases"/>
    <property type="match status" value="1"/>
</dbReference>
<gene>
    <name evidence="9" type="ORF">BC008_35255</name>
</gene>
<evidence type="ECO:0000256" key="3">
    <source>
        <dbReference type="ARBA" id="ARBA00022737"/>
    </source>
</evidence>
<organism evidence="9 10">
    <name type="scientific">Mastigocoleus testarum BC008</name>
    <dbReference type="NCBI Taxonomy" id="371196"/>
    <lineage>
        <taxon>Bacteria</taxon>
        <taxon>Bacillati</taxon>
        <taxon>Cyanobacteriota</taxon>
        <taxon>Cyanophyceae</taxon>
        <taxon>Nostocales</taxon>
        <taxon>Hapalosiphonaceae</taxon>
        <taxon>Mastigocoleus</taxon>
    </lineage>
</organism>
<dbReference type="InterPro" id="IPR016024">
    <property type="entry name" value="ARM-type_fold"/>
</dbReference>
<dbReference type="InterPro" id="IPR027417">
    <property type="entry name" value="P-loop_NTPase"/>
</dbReference>
<dbReference type="Gene3D" id="1.25.10.10">
    <property type="entry name" value="Leucine-rich Repeat Variant"/>
    <property type="match status" value="5"/>
</dbReference>
<dbReference type="InterPro" id="IPR004155">
    <property type="entry name" value="PBS_lyase_HEAT"/>
</dbReference>
<feature type="domain" description="NACHT" evidence="8">
    <location>
        <begin position="630"/>
        <end position="729"/>
    </location>
</feature>
<dbReference type="PROSITE" id="PS50077">
    <property type="entry name" value="HEAT_REPEAT"/>
    <property type="match status" value="4"/>
</dbReference>
<dbReference type="SMART" id="SM00567">
    <property type="entry name" value="EZ_HEAT"/>
    <property type="match status" value="11"/>
</dbReference>
<feature type="transmembrane region" description="Helical" evidence="7">
    <location>
        <begin position="506"/>
        <end position="527"/>
    </location>
</feature>
<dbReference type="PANTHER" id="PTHR12697">
    <property type="entry name" value="PBS LYASE HEAT-LIKE PROTEIN"/>
    <property type="match status" value="1"/>
</dbReference>
<keyword evidence="10" id="KW-1185">Reference proteome</keyword>
<evidence type="ECO:0000256" key="2">
    <source>
        <dbReference type="ARBA" id="ARBA00022549"/>
    </source>
</evidence>
<dbReference type="InterPro" id="IPR000225">
    <property type="entry name" value="Armadillo"/>
</dbReference>
<dbReference type="InterPro" id="IPR054589">
    <property type="entry name" value="NCH4"/>
</dbReference>